<comment type="caution">
    <text evidence="1">The sequence shown here is derived from an EMBL/GenBank/DDBJ whole genome shotgun (WGS) entry which is preliminary data.</text>
</comment>
<accession>A0A1E3X2W1</accession>
<dbReference type="Pfam" id="PF09720">
    <property type="entry name" value="Unstab_antitox"/>
    <property type="match status" value="1"/>
</dbReference>
<organism evidence="1 2">
    <name type="scientific">Candidatus Scalindua rubra</name>
    <dbReference type="NCBI Taxonomy" id="1872076"/>
    <lineage>
        <taxon>Bacteria</taxon>
        <taxon>Pseudomonadati</taxon>
        <taxon>Planctomycetota</taxon>
        <taxon>Candidatus Brocadiia</taxon>
        <taxon>Candidatus Brocadiales</taxon>
        <taxon>Candidatus Scalinduaceae</taxon>
        <taxon>Candidatus Scalindua</taxon>
    </lineage>
</organism>
<protein>
    <recommendedName>
        <fullName evidence="3">Addiction module component</fullName>
    </recommendedName>
</protein>
<reference evidence="1 2" key="1">
    <citation type="submission" date="2016-07" db="EMBL/GenBank/DDBJ databases">
        <title>Draft genome of Scalindua rubra, obtained from a brine-seawater interface in the Red Sea, sheds light on salt adaptation in anammox bacteria.</title>
        <authorList>
            <person name="Speth D.R."/>
            <person name="Lagkouvardos I."/>
            <person name="Wang Y."/>
            <person name="Qian P.-Y."/>
            <person name="Dutilh B.E."/>
            <person name="Jetten M.S."/>
        </authorList>
    </citation>
    <scope>NUCLEOTIDE SEQUENCE [LARGE SCALE GENOMIC DNA]</scope>
    <source>
        <strain evidence="1">BSI-1</strain>
    </source>
</reference>
<dbReference type="InterPro" id="IPR013406">
    <property type="entry name" value="CHP02574_addiction_mod"/>
</dbReference>
<evidence type="ECO:0000313" key="1">
    <source>
        <dbReference type="EMBL" id="ODS29937.1"/>
    </source>
</evidence>
<dbReference type="Proteomes" id="UP000094056">
    <property type="component" value="Unassembled WGS sequence"/>
</dbReference>
<dbReference type="EMBL" id="MAYW01000324">
    <property type="protein sequence ID" value="ODS29937.1"/>
    <property type="molecule type" value="Genomic_DNA"/>
</dbReference>
<dbReference type="AlphaFoldDB" id="A0A1E3X2W1"/>
<gene>
    <name evidence="1" type="ORF">SCARUB_04956</name>
</gene>
<name>A0A1E3X2W1_9BACT</name>
<sequence length="71" mass="8382">MPTLPLEEMTVTEKLQVMEELWSDLCCNQDQIPVPQWHKDILDRREELIKQGKATFVDWETAKKRIAARIS</sequence>
<evidence type="ECO:0008006" key="3">
    <source>
        <dbReference type="Google" id="ProtNLM"/>
    </source>
</evidence>
<evidence type="ECO:0000313" key="2">
    <source>
        <dbReference type="Proteomes" id="UP000094056"/>
    </source>
</evidence>
<proteinExistence type="predicted"/>